<evidence type="ECO:0000256" key="1">
    <source>
        <dbReference type="SAM" id="MobiDB-lite"/>
    </source>
</evidence>
<accession>A0A6B0VLB6</accession>
<protein>
    <submittedName>
        <fullName evidence="3">Uncharacterized protein</fullName>
    </submittedName>
</protein>
<keyword evidence="2" id="KW-0812">Transmembrane</keyword>
<reference evidence="3 4" key="1">
    <citation type="submission" date="2020-01" db="EMBL/GenBank/DDBJ databases">
        <title>Natronorubrum sp. JWXQ-INN 674 isolated from Inner Mongolia Autonomous Region of China.</title>
        <authorList>
            <person name="Xue Q."/>
        </authorList>
    </citation>
    <scope>NUCLEOTIDE SEQUENCE [LARGE SCALE GENOMIC DNA]</scope>
    <source>
        <strain evidence="3 4">JWXQ-INN-674</strain>
    </source>
</reference>
<evidence type="ECO:0000313" key="3">
    <source>
        <dbReference type="EMBL" id="MXV62641.1"/>
    </source>
</evidence>
<feature type="transmembrane region" description="Helical" evidence="2">
    <location>
        <begin position="121"/>
        <end position="144"/>
    </location>
</feature>
<evidence type="ECO:0000313" key="4">
    <source>
        <dbReference type="Proteomes" id="UP000434101"/>
    </source>
</evidence>
<feature type="transmembrane region" description="Helical" evidence="2">
    <location>
        <begin position="71"/>
        <end position="91"/>
    </location>
</feature>
<name>A0A6B0VLB6_9EURY</name>
<keyword evidence="4" id="KW-1185">Reference proteome</keyword>
<feature type="region of interest" description="Disordered" evidence="1">
    <location>
        <begin position="186"/>
        <end position="211"/>
    </location>
</feature>
<organism evidence="3 4">
    <name type="scientific">Natronorubrum halalkaliphilum</name>
    <dbReference type="NCBI Taxonomy" id="2691917"/>
    <lineage>
        <taxon>Archaea</taxon>
        <taxon>Methanobacteriati</taxon>
        <taxon>Methanobacteriota</taxon>
        <taxon>Stenosarchaea group</taxon>
        <taxon>Halobacteria</taxon>
        <taxon>Halobacteriales</taxon>
        <taxon>Natrialbaceae</taxon>
        <taxon>Natronorubrum</taxon>
    </lineage>
</organism>
<sequence>MLGSWSEHLEELLYEGERERRRVDLDAATVVVTNQRVIVFSTDGDAADYRHVDRPNVTRVSVETESAPRHLVWMTVLLFLGLGLLLLGSAIDLADRVTGAGPEGGDPTGVVDGLFETIQTILIAFELSIFAAGLLVLAAAAVIFGRYIGSRSRRLVLRVSGADDISVPVSDADLEADRPIDLVEAIGPTPPSEADGVTLAGDALTESKESG</sequence>
<dbReference type="RefSeq" id="WP_160065464.1">
    <property type="nucleotide sequence ID" value="NZ_WUYX01000033.1"/>
</dbReference>
<evidence type="ECO:0000256" key="2">
    <source>
        <dbReference type="SAM" id="Phobius"/>
    </source>
</evidence>
<keyword evidence="2" id="KW-1133">Transmembrane helix</keyword>
<dbReference type="Proteomes" id="UP000434101">
    <property type="component" value="Unassembled WGS sequence"/>
</dbReference>
<proteinExistence type="predicted"/>
<comment type="caution">
    <text evidence="3">The sequence shown here is derived from an EMBL/GenBank/DDBJ whole genome shotgun (WGS) entry which is preliminary data.</text>
</comment>
<dbReference type="OrthoDB" id="222505at2157"/>
<dbReference type="AlphaFoldDB" id="A0A6B0VLB6"/>
<keyword evidence="2" id="KW-0472">Membrane</keyword>
<dbReference type="EMBL" id="WUYX01000033">
    <property type="protein sequence ID" value="MXV62641.1"/>
    <property type="molecule type" value="Genomic_DNA"/>
</dbReference>
<gene>
    <name evidence="3" type="ORF">GS429_11305</name>
</gene>